<evidence type="ECO:0000313" key="8">
    <source>
        <dbReference type="Proteomes" id="UP000270530"/>
    </source>
</evidence>
<name>A0A2Z6E3L3_9GAMM</name>
<keyword evidence="2" id="KW-1003">Cell membrane</keyword>
<keyword evidence="5 6" id="KW-0472">Membrane</keyword>
<gene>
    <name evidence="7" type="ORF">ALSL_0685</name>
</gene>
<protein>
    <submittedName>
        <fullName evidence="7">Threonine efflux protein</fullName>
    </submittedName>
</protein>
<dbReference type="PANTHER" id="PTHR30086">
    <property type="entry name" value="ARGININE EXPORTER PROTEIN ARGO"/>
    <property type="match status" value="1"/>
</dbReference>
<reference evidence="8" key="1">
    <citation type="submission" date="2018-04" db="EMBL/GenBank/DDBJ databases">
        <authorList>
            <person name="Watanabe M."/>
            <person name="Kojima H."/>
        </authorList>
    </citation>
    <scope>NUCLEOTIDE SEQUENCE [LARGE SCALE GENOMIC DNA]</scope>
    <source>
        <strain evidence="8">Dysh456</strain>
    </source>
</reference>
<evidence type="ECO:0000256" key="4">
    <source>
        <dbReference type="ARBA" id="ARBA00022989"/>
    </source>
</evidence>
<sequence>MHLFLSVALVQWLALMSPGPDFFFVSQTALARSRRQAMAGVVGIALGVAVWAALALLGLDWLLHRYRWLQRVLMAAGGAYLLWLGLRLFEAARRGVAGGQAAAKLPQDAWSSLRAGLLTNLSNPKALVYFGSVFSAFTGAGMRAAERWGLWLLVVAETLAWFALVVRVFTSPALRRGYLRAARWIDGAAGLVFLFFALGLLAGAARG</sequence>
<dbReference type="AlphaFoldDB" id="A0A2Z6E3L3"/>
<dbReference type="RefSeq" id="WP_126536427.1">
    <property type="nucleotide sequence ID" value="NZ_AP018560.1"/>
</dbReference>
<evidence type="ECO:0000256" key="1">
    <source>
        <dbReference type="ARBA" id="ARBA00004651"/>
    </source>
</evidence>
<dbReference type="EMBL" id="AP018560">
    <property type="protein sequence ID" value="BBD79351.1"/>
    <property type="molecule type" value="Genomic_DNA"/>
</dbReference>
<keyword evidence="8" id="KW-1185">Reference proteome</keyword>
<comment type="subcellular location">
    <subcellularLocation>
        <location evidence="1">Cell membrane</location>
        <topology evidence="1">Multi-pass membrane protein</topology>
    </subcellularLocation>
</comment>
<keyword evidence="4 6" id="KW-1133">Transmembrane helix</keyword>
<evidence type="ECO:0000256" key="2">
    <source>
        <dbReference type="ARBA" id="ARBA00022475"/>
    </source>
</evidence>
<reference evidence="8" key="2">
    <citation type="submission" date="2018-06" db="EMBL/GenBank/DDBJ databases">
        <title>Genome sequence of Rhodanobacteraceae bacterium strain Dysh456.</title>
        <authorList>
            <person name="Fukui M."/>
        </authorList>
    </citation>
    <scope>NUCLEOTIDE SEQUENCE [LARGE SCALE GENOMIC DNA]</scope>
    <source>
        <strain evidence="8">Dysh456</strain>
    </source>
</reference>
<dbReference type="OrthoDB" id="581870at2"/>
<dbReference type="InterPro" id="IPR001123">
    <property type="entry name" value="LeuE-type"/>
</dbReference>
<evidence type="ECO:0000256" key="5">
    <source>
        <dbReference type="ARBA" id="ARBA00023136"/>
    </source>
</evidence>
<evidence type="ECO:0000256" key="3">
    <source>
        <dbReference type="ARBA" id="ARBA00022692"/>
    </source>
</evidence>
<dbReference type="KEGG" id="rbd:ALSL_0685"/>
<evidence type="ECO:0000313" key="7">
    <source>
        <dbReference type="EMBL" id="BBD79351.1"/>
    </source>
</evidence>
<feature type="transmembrane region" description="Helical" evidence="6">
    <location>
        <begin position="41"/>
        <end position="63"/>
    </location>
</feature>
<proteinExistence type="predicted"/>
<dbReference type="Pfam" id="PF01810">
    <property type="entry name" value="LysE"/>
    <property type="match status" value="1"/>
</dbReference>
<organism evidence="7 8">
    <name type="scientific">Aerosticca soli</name>
    <dbReference type="NCBI Taxonomy" id="2010829"/>
    <lineage>
        <taxon>Bacteria</taxon>
        <taxon>Pseudomonadati</taxon>
        <taxon>Pseudomonadota</taxon>
        <taxon>Gammaproteobacteria</taxon>
        <taxon>Lysobacterales</taxon>
        <taxon>Rhodanobacteraceae</taxon>
        <taxon>Aerosticca</taxon>
    </lineage>
</organism>
<dbReference type="PANTHER" id="PTHR30086:SF19">
    <property type="entry name" value="THREONINE EFFLUX PROTEIN"/>
    <property type="match status" value="1"/>
</dbReference>
<dbReference type="Proteomes" id="UP000270530">
    <property type="component" value="Chromosome"/>
</dbReference>
<accession>A0A2Z6E3L3</accession>
<feature type="transmembrane region" description="Helical" evidence="6">
    <location>
        <begin position="72"/>
        <end position="89"/>
    </location>
</feature>
<feature type="transmembrane region" description="Helical" evidence="6">
    <location>
        <begin position="181"/>
        <end position="205"/>
    </location>
</feature>
<dbReference type="GO" id="GO:0015171">
    <property type="term" value="F:amino acid transmembrane transporter activity"/>
    <property type="evidence" value="ECO:0007669"/>
    <property type="project" value="TreeGrafter"/>
</dbReference>
<keyword evidence="3 6" id="KW-0812">Transmembrane</keyword>
<dbReference type="GO" id="GO:0005886">
    <property type="term" value="C:plasma membrane"/>
    <property type="evidence" value="ECO:0007669"/>
    <property type="project" value="UniProtKB-SubCell"/>
</dbReference>
<evidence type="ECO:0000256" key="6">
    <source>
        <dbReference type="SAM" id="Phobius"/>
    </source>
</evidence>
<feature type="transmembrane region" description="Helical" evidence="6">
    <location>
        <begin position="149"/>
        <end position="169"/>
    </location>
</feature>